<dbReference type="RefSeq" id="WP_345312527.1">
    <property type="nucleotide sequence ID" value="NZ_BAABIE010000003.1"/>
</dbReference>
<organism evidence="2 3">
    <name type="scientific">Gordonia alkaliphila</name>
    <dbReference type="NCBI Taxonomy" id="1053547"/>
    <lineage>
        <taxon>Bacteria</taxon>
        <taxon>Bacillati</taxon>
        <taxon>Actinomycetota</taxon>
        <taxon>Actinomycetes</taxon>
        <taxon>Mycobacteriales</taxon>
        <taxon>Gordoniaceae</taxon>
        <taxon>Gordonia</taxon>
    </lineage>
</organism>
<sequence>MTALTTFSAAAQQFSALVGRLPAPAWEGPGLGDWDLRSLVGHTSRAMSTVAEYLDRPATVIDVESPEEYYARARAAIAAGRVTGIVERGRQAGLELGTDPAAAVAAQVAAVLERLGDGADRPIRVMGGLGMRLHAYLPTRTFELAVHSLDIAAATGVDLRLPMDVANETTQLAARTAVQLGAAAPFLRALTGRAPLPDGFSVV</sequence>
<keyword evidence="3" id="KW-1185">Reference proteome</keyword>
<reference evidence="3" key="1">
    <citation type="journal article" date="2019" name="Int. J. Syst. Evol. Microbiol.">
        <title>The Global Catalogue of Microorganisms (GCM) 10K type strain sequencing project: providing services to taxonomists for standard genome sequencing and annotation.</title>
        <authorList>
            <consortium name="The Broad Institute Genomics Platform"/>
            <consortium name="The Broad Institute Genome Sequencing Center for Infectious Disease"/>
            <person name="Wu L."/>
            <person name="Ma J."/>
        </authorList>
    </citation>
    <scope>NUCLEOTIDE SEQUENCE [LARGE SCALE GENOMIC DNA]</scope>
    <source>
        <strain evidence="3">JCM 18077</strain>
    </source>
</reference>
<dbReference type="Gene3D" id="1.20.120.450">
    <property type="entry name" value="dinb family like domain"/>
    <property type="match status" value="1"/>
</dbReference>
<accession>A0ABP8Z0I7</accession>
<dbReference type="SUPFAM" id="SSF109854">
    <property type="entry name" value="DinB/YfiT-like putative metalloenzymes"/>
    <property type="match status" value="1"/>
</dbReference>
<evidence type="ECO:0000313" key="3">
    <source>
        <dbReference type="Proteomes" id="UP001500822"/>
    </source>
</evidence>
<comment type="caution">
    <text evidence="2">The sequence shown here is derived from an EMBL/GenBank/DDBJ whole genome shotgun (WGS) entry which is preliminary data.</text>
</comment>
<name>A0ABP8Z0I7_9ACTN</name>
<feature type="domain" description="Mycothiol-dependent maleylpyruvate isomerase metal-binding" evidence="1">
    <location>
        <begin position="8"/>
        <end position="152"/>
    </location>
</feature>
<evidence type="ECO:0000313" key="2">
    <source>
        <dbReference type="EMBL" id="GAA4742125.1"/>
    </source>
</evidence>
<dbReference type="Proteomes" id="UP001500822">
    <property type="component" value="Unassembled WGS sequence"/>
</dbReference>
<dbReference type="GO" id="GO:0016853">
    <property type="term" value="F:isomerase activity"/>
    <property type="evidence" value="ECO:0007669"/>
    <property type="project" value="UniProtKB-KW"/>
</dbReference>
<evidence type="ECO:0000259" key="1">
    <source>
        <dbReference type="Pfam" id="PF11716"/>
    </source>
</evidence>
<proteinExistence type="predicted"/>
<gene>
    <name evidence="2" type="ORF">GCM10023217_08090</name>
</gene>
<dbReference type="Pfam" id="PF11716">
    <property type="entry name" value="MDMPI_N"/>
    <property type="match status" value="1"/>
</dbReference>
<keyword evidence="2" id="KW-0413">Isomerase</keyword>
<protein>
    <submittedName>
        <fullName evidence="2">Maleylpyruvate isomerase N-terminal domain-containing protein</fullName>
    </submittedName>
</protein>
<dbReference type="EMBL" id="BAABIE010000003">
    <property type="protein sequence ID" value="GAA4742125.1"/>
    <property type="molecule type" value="Genomic_DNA"/>
</dbReference>
<dbReference type="InterPro" id="IPR024344">
    <property type="entry name" value="MDMPI_metal-binding"/>
</dbReference>
<dbReference type="InterPro" id="IPR034660">
    <property type="entry name" value="DinB/YfiT-like"/>
</dbReference>